<comment type="caution">
    <text evidence="1">The sequence shown here is derived from an EMBL/GenBank/DDBJ whole genome shotgun (WGS) entry which is preliminary data.</text>
</comment>
<evidence type="ECO:0000313" key="1">
    <source>
        <dbReference type="EMBL" id="KAI0066226.1"/>
    </source>
</evidence>
<dbReference type="EMBL" id="MU277193">
    <property type="protein sequence ID" value="KAI0066226.1"/>
    <property type="molecule type" value="Genomic_DNA"/>
</dbReference>
<reference evidence="1" key="2">
    <citation type="journal article" date="2022" name="New Phytol.">
        <title>Evolutionary transition to the ectomycorrhizal habit in the genomes of a hyperdiverse lineage of mushroom-forming fungi.</title>
        <authorList>
            <person name="Looney B."/>
            <person name="Miyauchi S."/>
            <person name="Morin E."/>
            <person name="Drula E."/>
            <person name="Courty P.E."/>
            <person name="Kohler A."/>
            <person name="Kuo A."/>
            <person name="LaButti K."/>
            <person name="Pangilinan J."/>
            <person name="Lipzen A."/>
            <person name="Riley R."/>
            <person name="Andreopoulos W."/>
            <person name="He G."/>
            <person name="Johnson J."/>
            <person name="Nolan M."/>
            <person name="Tritt A."/>
            <person name="Barry K.W."/>
            <person name="Grigoriev I.V."/>
            <person name="Nagy L.G."/>
            <person name="Hibbett D."/>
            <person name="Henrissat B."/>
            <person name="Matheny P.B."/>
            <person name="Labbe J."/>
            <person name="Martin F.M."/>
        </authorList>
    </citation>
    <scope>NUCLEOTIDE SEQUENCE</scope>
    <source>
        <strain evidence="1">HHB10654</strain>
    </source>
</reference>
<name>A0ACB8TD13_9AGAM</name>
<organism evidence="1 2">
    <name type="scientific">Artomyces pyxidatus</name>
    <dbReference type="NCBI Taxonomy" id="48021"/>
    <lineage>
        <taxon>Eukaryota</taxon>
        <taxon>Fungi</taxon>
        <taxon>Dikarya</taxon>
        <taxon>Basidiomycota</taxon>
        <taxon>Agaricomycotina</taxon>
        <taxon>Agaricomycetes</taxon>
        <taxon>Russulales</taxon>
        <taxon>Auriscalpiaceae</taxon>
        <taxon>Artomyces</taxon>
    </lineage>
</organism>
<reference evidence="1" key="1">
    <citation type="submission" date="2021-03" db="EMBL/GenBank/DDBJ databases">
        <authorList>
            <consortium name="DOE Joint Genome Institute"/>
            <person name="Ahrendt S."/>
            <person name="Looney B.P."/>
            <person name="Miyauchi S."/>
            <person name="Morin E."/>
            <person name="Drula E."/>
            <person name="Courty P.E."/>
            <person name="Chicoki N."/>
            <person name="Fauchery L."/>
            <person name="Kohler A."/>
            <person name="Kuo A."/>
            <person name="Labutti K."/>
            <person name="Pangilinan J."/>
            <person name="Lipzen A."/>
            <person name="Riley R."/>
            <person name="Andreopoulos W."/>
            <person name="He G."/>
            <person name="Johnson J."/>
            <person name="Barry K.W."/>
            <person name="Grigoriev I.V."/>
            <person name="Nagy L."/>
            <person name="Hibbett D."/>
            <person name="Henrissat B."/>
            <person name="Matheny P.B."/>
            <person name="Labbe J."/>
            <person name="Martin F."/>
        </authorList>
    </citation>
    <scope>NUCLEOTIDE SEQUENCE</scope>
    <source>
        <strain evidence="1">HHB10654</strain>
    </source>
</reference>
<protein>
    <submittedName>
        <fullName evidence="1">Protein serine/threonine phosphatase 2C</fullName>
    </submittedName>
</protein>
<gene>
    <name evidence="1" type="ORF">BV25DRAFT_1868451</name>
</gene>
<sequence length="399" mass="43726">MGRGGPDRWTFRLLPEPRLSMELQRIACPFSKDGVDGVSFQPSPFPEHKSQDRCAVESWPLPGGSWAFTAVFDGHVGHSTVDHAVHTLPAMVKRSLDAYLRTHNAAFAPDAISKILSDAVVAFDRSLTTDLLNLFPGGPAALHRMSDAQIRQILDDRRAGGGRNAAAAVRCLQGSTAILTLRDPAGAHLWIANLGDSQAVLCSRTASGQWAATFATALHDGDNPSELHRLRSEHPGERDCAEDNRVIGFLGPTRSLGDTWLKIPGIFAQRVLLQLRHEWNVDAPERYIARVRTPPYVSSVPDVHHLPLPKGRGRGDTVVVSCSDGLADQFAHLARADMLNHWARAVGRAVDSRGRAGNLALHLLRDALGGDDTRQVSQYLTVEMEERWMDDVTILVQRL</sequence>
<evidence type="ECO:0000313" key="2">
    <source>
        <dbReference type="Proteomes" id="UP000814140"/>
    </source>
</evidence>
<proteinExistence type="predicted"/>
<accession>A0ACB8TD13</accession>
<keyword evidence="2" id="KW-1185">Reference proteome</keyword>
<dbReference type="Proteomes" id="UP000814140">
    <property type="component" value="Unassembled WGS sequence"/>
</dbReference>